<organism evidence="2">
    <name type="scientific">plant metagenome</name>
    <dbReference type="NCBI Taxonomy" id="1297885"/>
    <lineage>
        <taxon>unclassified sequences</taxon>
        <taxon>metagenomes</taxon>
        <taxon>organismal metagenomes</taxon>
    </lineage>
</organism>
<gene>
    <name evidence="2" type="ORF">ISE1_2699</name>
    <name evidence="3" type="ORF">ISE2_4449</name>
</gene>
<feature type="compositionally biased region" description="Basic residues" evidence="1">
    <location>
        <begin position="99"/>
        <end position="109"/>
    </location>
</feature>
<dbReference type="AlphaFoldDB" id="A0A484U4X0"/>
<name>A0A484U4X0_9ZZZZ</name>
<evidence type="ECO:0000256" key="1">
    <source>
        <dbReference type="SAM" id="MobiDB-lite"/>
    </source>
</evidence>
<evidence type="ECO:0000313" key="2">
    <source>
        <dbReference type="EMBL" id="VFR81085.1"/>
    </source>
</evidence>
<feature type="region of interest" description="Disordered" evidence="1">
    <location>
        <begin position="92"/>
        <end position="117"/>
    </location>
</feature>
<dbReference type="EMBL" id="CAADIN010000014">
    <property type="protein sequence ID" value="VFR86087.1"/>
    <property type="molecule type" value="Genomic_DNA"/>
</dbReference>
<accession>A0A484U4X0</accession>
<dbReference type="EMBL" id="CAADIM010000018">
    <property type="protein sequence ID" value="VFR81085.1"/>
    <property type="molecule type" value="Genomic_DNA"/>
</dbReference>
<proteinExistence type="predicted"/>
<reference evidence="2" key="1">
    <citation type="submission" date="2019-03" db="EMBL/GenBank/DDBJ databases">
        <authorList>
            <person name="Danneels B."/>
        </authorList>
    </citation>
    <scope>NUCLEOTIDE SEQUENCE</scope>
</reference>
<sequence>MKKAYLRRLVERAAYHDTQAQRAMRETLQHVAHARLAATWIGRLPCLRAAGQAARPHDLDRADQHILVADHMAHTALKHRARAQQLRQLATGATAAVNPRKRRGARSGRTRPDLAPRATACRRRFLDDEWVD</sequence>
<protein>
    <submittedName>
        <fullName evidence="2">Uncharacterized protein</fullName>
    </submittedName>
</protein>
<evidence type="ECO:0000313" key="3">
    <source>
        <dbReference type="EMBL" id="VFR86087.1"/>
    </source>
</evidence>